<evidence type="ECO:0000256" key="2">
    <source>
        <dbReference type="ARBA" id="ARBA00023445"/>
    </source>
</evidence>
<dbReference type="Pfam" id="PF01370">
    <property type="entry name" value="Epimerase"/>
    <property type="match status" value="1"/>
</dbReference>
<dbReference type="InterPro" id="IPR050425">
    <property type="entry name" value="NAD(P)_dehydrat-like"/>
</dbReference>
<evidence type="ECO:0000313" key="4">
    <source>
        <dbReference type="EMBL" id="KAL2785243.1"/>
    </source>
</evidence>
<dbReference type="EMBL" id="JBFTWV010000150">
    <property type="protein sequence ID" value="KAL2785243.1"/>
    <property type="molecule type" value="Genomic_DNA"/>
</dbReference>
<proteinExistence type="inferred from homology"/>
<evidence type="ECO:0000259" key="3">
    <source>
        <dbReference type="Pfam" id="PF01370"/>
    </source>
</evidence>
<dbReference type="InterPro" id="IPR036291">
    <property type="entry name" value="NAD(P)-bd_dom_sf"/>
</dbReference>
<reference evidence="4 5" key="1">
    <citation type="submission" date="2024-07" db="EMBL/GenBank/DDBJ databases">
        <title>Section-level genome sequencing and comparative genomics of Aspergillus sections Usti and Cavernicolus.</title>
        <authorList>
            <consortium name="Lawrence Berkeley National Laboratory"/>
            <person name="Nybo J.L."/>
            <person name="Vesth T.C."/>
            <person name="Theobald S."/>
            <person name="Frisvad J.C."/>
            <person name="Larsen T.O."/>
            <person name="Kjaerboelling I."/>
            <person name="Rothschild-Mancinelli K."/>
            <person name="Lyhne E.K."/>
            <person name="Kogle M.E."/>
            <person name="Barry K."/>
            <person name="Clum A."/>
            <person name="Na H."/>
            <person name="Ledsgaard L."/>
            <person name="Lin J."/>
            <person name="Lipzen A."/>
            <person name="Kuo A."/>
            <person name="Riley R."/>
            <person name="Mondo S."/>
            <person name="Labutti K."/>
            <person name="Haridas S."/>
            <person name="Pangalinan J."/>
            <person name="Salamov A.A."/>
            <person name="Simmons B.A."/>
            <person name="Magnuson J.K."/>
            <person name="Chen J."/>
            <person name="Drula E."/>
            <person name="Henrissat B."/>
            <person name="Wiebenga A."/>
            <person name="Lubbers R.J."/>
            <person name="Gomes A.C."/>
            <person name="Makela M.R."/>
            <person name="Stajich J."/>
            <person name="Grigoriev I.V."/>
            <person name="Mortensen U.H."/>
            <person name="De Vries R.P."/>
            <person name="Baker S.E."/>
            <person name="Andersen M.R."/>
        </authorList>
    </citation>
    <scope>NUCLEOTIDE SEQUENCE [LARGE SCALE GENOMIC DNA]</scope>
    <source>
        <strain evidence="4 5">CBS 209.92</strain>
    </source>
</reference>
<comment type="similarity">
    <text evidence="2">Belongs to the NAD(P)-dependent epimerase/dehydratase family. Dihydroflavonol-4-reductase subfamily.</text>
</comment>
<name>A0ABR4FPP6_9EURO</name>
<keyword evidence="5" id="KW-1185">Reference proteome</keyword>
<dbReference type="Gene3D" id="3.40.50.720">
    <property type="entry name" value="NAD(P)-binding Rossmann-like Domain"/>
    <property type="match status" value="1"/>
</dbReference>
<dbReference type="PANTHER" id="PTHR10366">
    <property type="entry name" value="NAD DEPENDENT EPIMERASE/DEHYDRATASE"/>
    <property type="match status" value="1"/>
</dbReference>
<keyword evidence="1" id="KW-0560">Oxidoreductase</keyword>
<evidence type="ECO:0000313" key="5">
    <source>
        <dbReference type="Proteomes" id="UP001610563"/>
    </source>
</evidence>
<evidence type="ECO:0000256" key="1">
    <source>
        <dbReference type="ARBA" id="ARBA00023002"/>
    </source>
</evidence>
<dbReference type="Proteomes" id="UP001610563">
    <property type="component" value="Unassembled WGS sequence"/>
</dbReference>
<dbReference type="SUPFAM" id="SSF51735">
    <property type="entry name" value="NAD(P)-binding Rossmann-fold domains"/>
    <property type="match status" value="1"/>
</dbReference>
<gene>
    <name evidence="4" type="ORF">BJX66DRAFT_315193</name>
</gene>
<feature type="domain" description="NAD-dependent epimerase/dehydratase" evidence="3">
    <location>
        <begin position="4"/>
        <end position="262"/>
    </location>
</feature>
<organism evidence="4 5">
    <name type="scientific">Aspergillus keveii</name>
    <dbReference type="NCBI Taxonomy" id="714993"/>
    <lineage>
        <taxon>Eukaryota</taxon>
        <taxon>Fungi</taxon>
        <taxon>Dikarya</taxon>
        <taxon>Ascomycota</taxon>
        <taxon>Pezizomycotina</taxon>
        <taxon>Eurotiomycetes</taxon>
        <taxon>Eurotiomycetidae</taxon>
        <taxon>Eurotiales</taxon>
        <taxon>Aspergillaceae</taxon>
        <taxon>Aspergillus</taxon>
        <taxon>Aspergillus subgen. Nidulantes</taxon>
    </lineage>
</organism>
<sequence length="348" mass="37205">MSRILLTGANGFVASHILHQLLARGSSVRAVVRSQAKADRLRADHPTATAAGGQLDFAIVPDIAAPGAFDSTLASSTPPIDVVIHTASPFLYSAASKGSDFLDPAVQGTRQLLLSIKRYAPSVKRVVITSSCAAVVDFDAPVAGGRVYTSEDWNPVTWEEALATTSLPTAYRGSKKFAEIAAWDFIRDENPNFDLVTLCPPMVYGPLHHTINSIEELNESNSRIWKLFINSSKDAPLPLNGVHLFVDVRDLALAHVLAAFTPGASNKRMIISGAKVSSQDISDILRGKFPFLAETCPHGSPGVSSLPADAYTADASPAKEILGLEFRNVESTFVELGEQLLEIGGRNS</sequence>
<comment type="caution">
    <text evidence="4">The sequence shown here is derived from an EMBL/GenBank/DDBJ whole genome shotgun (WGS) entry which is preliminary data.</text>
</comment>
<accession>A0ABR4FPP6</accession>
<protein>
    <recommendedName>
        <fullName evidence="3">NAD-dependent epimerase/dehydratase domain-containing protein</fullName>
    </recommendedName>
</protein>
<dbReference type="PANTHER" id="PTHR10366:SF564">
    <property type="entry name" value="STEROL-4-ALPHA-CARBOXYLATE 3-DEHYDROGENASE, DECARBOXYLATING"/>
    <property type="match status" value="1"/>
</dbReference>
<dbReference type="InterPro" id="IPR001509">
    <property type="entry name" value="Epimerase_deHydtase"/>
</dbReference>
<dbReference type="CDD" id="cd05227">
    <property type="entry name" value="AR_SDR_e"/>
    <property type="match status" value="1"/>
</dbReference>